<dbReference type="AlphaFoldDB" id="A0A6A5YZI6"/>
<reference evidence="1" key="1">
    <citation type="journal article" date="2020" name="Stud. Mycol.">
        <title>101 Dothideomycetes genomes: a test case for predicting lifestyles and emergence of pathogens.</title>
        <authorList>
            <person name="Haridas S."/>
            <person name="Albert R."/>
            <person name="Binder M."/>
            <person name="Bloem J."/>
            <person name="Labutti K."/>
            <person name="Salamov A."/>
            <person name="Andreopoulos B."/>
            <person name="Baker S."/>
            <person name="Barry K."/>
            <person name="Bills G."/>
            <person name="Bluhm B."/>
            <person name="Cannon C."/>
            <person name="Castanera R."/>
            <person name="Culley D."/>
            <person name="Daum C."/>
            <person name="Ezra D."/>
            <person name="Gonzalez J."/>
            <person name="Henrissat B."/>
            <person name="Kuo A."/>
            <person name="Liang C."/>
            <person name="Lipzen A."/>
            <person name="Lutzoni F."/>
            <person name="Magnuson J."/>
            <person name="Mondo S."/>
            <person name="Nolan M."/>
            <person name="Ohm R."/>
            <person name="Pangilinan J."/>
            <person name="Park H.-J."/>
            <person name="Ramirez L."/>
            <person name="Alfaro M."/>
            <person name="Sun H."/>
            <person name="Tritt A."/>
            <person name="Yoshinaga Y."/>
            <person name="Zwiers L.-H."/>
            <person name="Turgeon B."/>
            <person name="Goodwin S."/>
            <person name="Spatafora J."/>
            <person name="Crous P."/>
            <person name="Grigoriev I."/>
        </authorList>
    </citation>
    <scope>NUCLEOTIDE SEQUENCE</scope>
    <source>
        <strain evidence="1">CBS 627.86</strain>
    </source>
</reference>
<keyword evidence="2" id="KW-1185">Reference proteome</keyword>
<dbReference type="Proteomes" id="UP000799770">
    <property type="component" value="Unassembled WGS sequence"/>
</dbReference>
<dbReference type="EMBL" id="ML977330">
    <property type="protein sequence ID" value="KAF2112530.1"/>
    <property type="molecule type" value="Genomic_DNA"/>
</dbReference>
<protein>
    <submittedName>
        <fullName evidence="1">Uncharacterized protein</fullName>
    </submittedName>
</protein>
<sequence length="206" mass="23327">MERHTLREHIPTDNTKPSAPNRYIYVVAACVAQHKQPNPKRPYEFLNAFSTHVSIDASFLYTVPKDMKLEIVTFASRIPPNSPSRIPETLNIAVLTQTKKEQLWTTVIRGWADDKRTAALLMQDCVIKEAFKEEMGKEVGLVRSKWMWEYDDDGYMRGGHDTGKRALRYDIVKVEVGEGIIFERPKDIGDAAKGLGEEGGDMETVG</sequence>
<gene>
    <name evidence="1" type="ORF">BDV96DRAFT_579860</name>
</gene>
<evidence type="ECO:0000313" key="1">
    <source>
        <dbReference type="EMBL" id="KAF2112530.1"/>
    </source>
</evidence>
<evidence type="ECO:0000313" key="2">
    <source>
        <dbReference type="Proteomes" id="UP000799770"/>
    </source>
</evidence>
<organism evidence="1 2">
    <name type="scientific">Lophiotrema nucula</name>
    <dbReference type="NCBI Taxonomy" id="690887"/>
    <lineage>
        <taxon>Eukaryota</taxon>
        <taxon>Fungi</taxon>
        <taxon>Dikarya</taxon>
        <taxon>Ascomycota</taxon>
        <taxon>Pezizomycotina</taxon>
        <taxon>Dothideomycetes</taxon>
        <taxon>Pleosporomycetidae</taxon>
        <taxon>Pleosporales</taxon>
        <taxon>Lophiotremataceae</taxon>
        <taxon>Lophiotrema</taxon>
    </lineage>
</organism>
<accession>A0A6A5YZI6</accession>
<proteinExistence type="predicted"/>
<name>A0A6A5YZI6_9PLEO</name>